<evidence type="ECO:0000313" key="7">
    <source>
        <dbReference type="EMBL" id="MDT0582294.1"/>
    </source>
</evidence>
<comment type="subcellular location">
    <subcellularLocation>
        <location evidence="6">Cell membrane</location>
        <topology evidence="6">Multi-pass membrane protein</topology>
    </subcellularLocation>
    <subcellularLocation>
        <location evidence="1">Membrane</location>
        <topology evidence="1">Multi-pass membrane protein</topology>
    </subcellularLocation>
</comment>
<evidence type="ECO:0000256" key="4">
    <source>
        <dbReference type="ARBA" id="ARBA00022989"/>
    </source>
</evidence>
<feature type="transmembrane region" description="Helical" evidence="6">
    <location>
        <begin position="218"/>
        <end position="240"/>
    </location>
</feature>
<protein>
    <recommendedName>
        <fullName evidence="6">Probable membrane transporter protein</fullName>
    </recommendedName>
</protein>
<keyword evidence="6" id="KW-1003">Cell membrane</keyword>
<proteinExistence type="inferred from homology"/>
<sequence length="272" mass="28451">MEIDIVLFVATLLLAGAIAGITSGLFGNGGGFVVVPVLLAVFPLFSESSVDIMRVAVGTSLASIVISSARSVQAHKRKGAVDFDVLKAWTGWLIVGVIFGLVIASSTTSEVLVFVFASGVLLYSIYFLFPHMFVFRSASLSMPTGFMRAGLVTFLGGFSALLGIGGGTITVMTMTICGRQVHQSIATAAGVGFIIGLPGALGFLFMGQGSENLPYGTLGYVNIPALISISLASIVTAPLGAQLAHSLNEFHLKRLFGLYLVVVALSMFYKVI</sequence>
<feature type="transmembrane region" description="Helical" evidence="6">
    <location>
        <begin position="185"/>
        <end position="206"/>
    </location>
</feature>
<dbReference type="PANTHER" id="PTHR43483">
    <property type="entry name" value="MEMBRANE TRANSPORTER PROTEIN HI_0806-RELATED"/>
    <property type="match status" value="1"/>
</dbReference>
<evidence type="ECO:0000256" key="2">
    <source>
        <dbReference type="ARBA" id="ARBA00009142"/>
    </source>
</evidence>
<evidence type="ECO:0000256" key="3">
    <source>
        <dbReference type="ARBA" id="ARBA00022692"/>
    </source>
</evidence>
<evidence type="ECO:0000313" key="8">
    <source>
        <dbReference type="Proteomes" id="UP001249020"/>
    </source>
</evidence>
<dbReference type="AlphaFoldDB" id="A0AAW8QZT1"/>
<evidence type="ECO:0000256" key="5">
    <source>
        <dbReference type="ARBA" id="ARBA00023136"/>
    </source>
</evidence>
<gene>
    <name evidence="7" type="ORF">RM544_07070</name>
</gene>
<dbReference type="EMBL" id="JAVRIE010000002">
    <property type="protein sequence ID" value="MDT0582294.1"/>
    <property type="molecule type" value="Genomic_DNA"/>
</dbReference>
<dbReference type="Proteomes" id="UP001249020">
    <property type="component" value="Unassembled WGS sequence"/>
</dbReference>
<name>A0AAW8QZT1_9ALTE</name>
<dbReference type="PANTHER" id="PTHR43483:SF3">
    <property type="entry name" value="MEMBRANE TRANSPORTER PROTEIN HI_0806-RELATED"/>
    <property type="match status" value="1"/>
</dbReference>
<dbReference type="Pfam" id="PF01925">
    <property type="entry name" value="TauE"/>
    <property type="match status" value="1"/>
</dbReference>
<comment type="caution">
    <text evidence="7">The sequence shown here is derived from an EMBL/GenBank/DDBJ whole genome shotgun (WGS) entry which is preliminary data.</text>
</comment>
<dbReference type="GO" id="GO:0005886">
    <property type="term" value="C:plasma membrane"/>
    <property type="evidence" value="ECO:0007669"/>
    <property type="project" value="UniProtKB-SubCell"/>
</dbReference>
<dbReference type="RefSeq" id="WP_311361354.1">
    <property type="nucleotide sequence ID" value="NZ_JAVRIE010000002.1"/>
</dbReference>
<feature type="transmembrane region" description="Helical" evidence="6">
    <location>
        <begin position="252"/>
        <end position="269"/>
    </location>
</feature>
<feature type="transmembrane region" description="Helical" evidence="6">
    <location>
        <begin position="149"/>
        <end position="173"/>
    </location>
</feature>
<feature type="transmembrane region" description="Helical" evidence="6">
    <location>
        <begin position="85"/>
        <end position="104"/>
    </location>
</feature>
<reference evidence="7 8" key="1">
    <citation type="submission" date="2023-09" db="EMBL/GenBank/DDBJ databases">
        <authorList>
            <person name="Rey-Velasco X."/>
        </authorList>
    </citation>
    <scope>NUCLEOTIDE SEQUENCE [LARGE SCALE GENOMIC DNA]</scope>
    <source>
        <strain evidence="7 8">W409</strain>
    </source>
</reference>
<keyword evidence="5 6" id="KW-0472">Membrane</keyword>
<keyword evidence="8" id="KW-1185">Reference proteome</keyword>
<dbReference type="InterPro" id="IPR002781">
    <property type="entry name" value="TM_pro_TauE-like"/>
</dbReference>
<comment type="similarity">
    <text evidence="2 6">Belongs to the 4-toluene sulfonate uptake permease (TSUP) (TC 2.A.102) family.</text>
</comment>
<keyword evidence="3 6" id="KW-0812">Transmembrane</keyword>
<evidence type="ECO:0000256" key="6">
    <source>
        <dbReference type="RuleBase" id="RU363041"/>
    </source>
</evidence>
<feature type="transmembrane region" description="Helical" evidence="6">
    <location>
        <begin position="111"/>
        <end position="129"/>
    </location>
</feature>
<accession>A0AAW8QZT1</accession>
<organism evidence="7 8">
    <name type="scientific">Brumicola blandensis</name>
    <dbReference type="NCBI Taxonomy" id="3075611"/>
    <lineage>
        <taxon>Bacteria</taxon>
        <taxon>Pseudomonadati</taxon>
        <taxon>Pseudomonadota</taxon>
        <taxon>Gammaproteobacteria</taxon>
        <taxon>Alteromonadales</taxon>
        <taxon>Alteromonadaceae</taxon>
        <taxon>Brumicola</taxon>
    </lineage>
</organism>
<evidence type="ECO:0000256" key="1">
    <source>
        <dbReference type="ARBA" id="ARBA00004141"/>
    </source>
</evidence>
<keyword evidence="4 6" id="KW-1133">Transmembrane helix</keyword>